<evidence type="ECO:0000313" key="1">
    <source>
        <dbReference type="EMBL" id="ACV50125.1"/>
    </source>
</evidence>
<keyword evidence="2" id="KW-1185">Reference proteome</keyword>
<sequence length="98" mass="11165">MILLKKVIWNPMALEWFKWGEEQTLDGLVRRTSYQEVFALLDTCGCSRHEPYWTSMVMGVIETDNGNLVVWPNSVILFTDLGVFIEQPKGNNGVSEGN</sequence>
<dbReference type="GeneID" id="8684051"/>
<dbReference type="KEGG" id="vg:8684051"/>
<protein>
    <submittedName>
        <fullName evidence="1">Uncharacterized protein</fullName>
    </submittedName>
</protein>
<dbReference type="RefSeq" id="YP_003358957.1">
    <property type="nucleotide sequence ID" value="NC_013697.1"/>
</dbReference>
<accession>C9DG74</accession>
<proteinExistence type="predicted"/>
<dbReference type="Proteomes" id="UP000008986">
    <property type="component" value="Segment"/>
</dbReference>
<gene>
    <name evidence="1" type="primary">103</name>
</gene>
<name>C9DG74_BPW14</name>
<dbReference type="EMBL" id="GQ357915">
    <property type="protein sequence ID" value="ACV50125.1"/>
    <property type="molecule type" value="Genomic_DNA"/>
</dbReference>
<dbReference type="OrthoDB" id="21770at10239"/>
<organismHost>
    <name type="scientific">Delftia acidovorans</name>
    <name type="common">Pseudomonas acidovorans</name>
    <name type="synonym">Comamonas acidovorans</name>
    <dbReference type="NCBI Taxonomy" id="80866"/>
</organismHost>
<organism evidence="1 2">
    <name type="scientific">Delftia phage PhiW-14</name>
    <name type="common">Deftia acidovorans bacteriophage phiW-14</name>
    <dbReference type="NCBI Taxonomy" id="665032"/>
    <lineage>
        <taxon>Viruses</taxon>
        <taxon>Duplodnaviria</taxon>
        <taxon>Heunggongvirae</taxon>
        <taxon>Uroviricota</taxon>
        <taxon>Caudoviricetes</taxon>
        <taxon>Ionavirus</taxon>
        <taxon>Ionavirus W14</taxon>
    </lineage>
</organism>
<reference evidence="2" key="1">
    <citation type="submission" date="2009-07" db="EMBL/GenBank/DDBJ databases">
        <authorList>
            <person name="Kropinski A.M."/>
            <person name="Villegas A."/>
            <person name="Lingohr E.J."/>
        </authorList>
    </citation>
    <scope>NUCLEOTIDE SEQUENCE [LARGE SCALE GENOMIC DNA]</scope>
</reference>
<evidence type="ECO:0000313" key="2">
    <source>
        <dbReference type="Proteomes" id="UP000008986"/>
    </source>
</evidence>